<dbReference type="Gene3D" id="3.30.565.10">
    <property type="entry name" value="Histidine kinase-like ATPase, C-terminal domain"/>
    <property type="match status" value="1"/>
</dbReference>
<proteinExistence type="predicted"/>
<dbReference type="AlphaFoldDB" id="A0A8J8TDZ4"/>
<dbReference type="SUPFAM" id="SSF55729">
    <property type="entry name" value="Acyl-CoA N-acyltransferases (Nat)"/>
    <property type="match status" value="1"/>
</dbReference>
<accession>A0A8J8TDZ4</accession>
<dbReference type="CDD" id="cd16936">
    <property type="entry name" value="HATPase_RsbW-like"/>
    <property type="match status" value="1"/>
</dbReference>
<dbReference type="Proteomes" id="UP000752814">
    <property type="component" value="Unassembled WGS sequence"/>
</dbReference>
<comment type="caution">
    <text evidence="2">The sequence shown here is derived from an EMBL/GenBank/DDBJ whole genome shotgun (WGS) entry which is preliminary data.</text>
</comment>
<gene>
    <name evidence="2" type="ORF">A3207_05235</name>
</gene>
<dbReference type="InterPro" id="IPR016181">
    <property type="entry name" value="Acyl_CoA_acyltransferase"/>
</dbReference>
<dbReference type="EMBL" id="LVVT01000024">
    <property type="protein sequence ID" value="TQS81270.1"/>
    <property type="molecule type" value="Genomic_DNA"/>
</dbReference>
<dbReference type="InterPro" id="IPR003594">
    <property type="entry name" value="HATPase_dom"/>
</dbReference>
<evidence type="ECO:0000313" key="2">
    <source>
        <dbReference type="EMBL" id="TQS81270.1"/>
    </source>
</evidence>
<feature type="domain" description="Histidine kinase/HSP90-like ATPase" evidence="1">
    <location>
        <begin position="11"/>
        <end position="119"/>
    </location>
</feature>
<dbReference type="InterPro" id="IPR036890">
    <property type="entry name" value="HATPase_C_sf"/>
</dbReference>
<dbReference type="Gene3D" id="3.40.630.30">
    <property type="match status" value="1"/>
</dbReference>
<name>A0A8J8TDZ4_9ARCH</name>
<dbReference type="RefSeq" id="WP_400195061.1">
    <property type="nucleotide sequence ID" value="NZ_CAYAYE010000043.1"/>
</dbReference>
<organism evidence="2 3">
    <name type="scientific">Candidatus Methanomassiliicoccus intestinalis</name>
    <dbReference type="NCBI Taxonomy" id="1406512"/>
    <lineage>
        <taxon>Archaea</taxon>
        <taxon>Methanobacteriati</taxon>
        <taxon>Thermoplasmatota</taxon>
        <taxon>Thermoplasmata</taxon>
        <taxon>Methanomassiliicoccales</taxon>
        <taxon>Methanomassiliicoccaceae</taxon>
        <taxon>Methanomassiliicoccus</taxon>
    </lineage>
</organism>
<evidence type="ECO:0000313" key="3">
    <source>
        <dbReference type="Proteomes" id="UP000752814"/>
    </source>
</evidence>
<evidence type="ECO:0000259" key="1">
    <source>
        <dbReference type="Pfam" id="PF13581"/>
    </source>
</evidence>
<reference evidence="2" key="1">
    <citation type="submission" date="2016-03" db="EMBL/GenBank/DDBJ databases">
        <authorList>
            <person name="Borrel G."/>
            <person name="Mccann A."/>
            <person name="O'Toole P.W."/>
        </authorList>
    </citation>
    <scope>NUCLEOTIDE SEQUENCE</scope>
    <source>
        <strain evidence="2">183</strain>
    </source>
</reference>
<dbReference type="Pfam" id="PF13581">
    <property type="entry name" value="HATPase_c_2"/>
    <property type="match status" value="1"/>
</dbReference>
<sequence>MEFINMRVLSNPHSIPVAQAAISNIAELCGISRKDISKLEIALEEAMSNIITFGFPDKKDSYFNVSVDISEMDFKIIIHDQGKPYDFENVDDDVSSSAGIKLMRGLTDGLVFKNLGEKGREQHLIKHLTALPEYTRRPPEEEVCDLENLEFDIHPLRKSEAIEVSQCVYDEFGYTYPSELVYYPEQYYDACQKNDYFSLVATAPNGEIAGHLALMFSPHFPGIAEMGIGVVKKKFRNYSLMSRLTNEIIKIAENDFKLNALTAQPVVYHPYTQKICNKTSFTACGFVLHYVNYNMANTFDDVGDGVNVAVAFRIFNNKLNDIYVPEEAKEMVSTIISLSGLERKLLDGMIPAEGSLSEVITDINQRLKIGKVFIEHAGSDIHSALKTSLLATKREKCAVVELFINLSDACAPFAYEAAKDFDYFCTGLLPCSQNGDYLTMQCLLGGIVDYDTLRTIEPFTTLLQHIRGLDPNEG</sequence>
<protein>
    <recommendedName>
        <fullName evidence="1">Histidine kinase/HSP90-like ATPase domain-containing protein</fullName>
    </recommendedName>
</protein>